<gene>
    <name evidence="1" type="ORF">LK12_17385</name>
</gene>
<evidence type="ECO:0000313" key="1">
    <source>
        <dbReference type="EMBL" id="KHK90368.1"/>
    </source>
</evidence>
<reference evidence="1 2" key="1">
    <citation type="submission" date="2014-10" db="EMBL/GenBank/DDBJ databases">
        <title>Genome sequence of Novosphingobium malaysiense MUSC 273(T).</title>
        <authorList>
            <person name="Lee L.-H."/>
        </authorList>
    </citation>
    <scope>NUCLEOTIDE SEQUENCE [LARGE SCALE GENOMIC DNA]</scope>
    <source>
        <strain evidence="1 2">MUSC 273</strain>
    </source>
</reference>
<dbReference type="Proteomes" id="UP000031057">
    <property type="component" value="Unassembled WGS sequence"/>
</dbReference>
<dbReference type="AlphaFoldDB" id="A0A0B1ZMF4"/>
<organism evidence="1 2">
    <name type="scientific">Novosphingobium malaysiense</name>
    <dbReference type="NCBI Taxonomy" id="1348853"/>
    <lineage>
        <taxon>Bacteria</taxon>
        <taxon>Pseudomonadati</taxon>
        <taxon>Pseudomonadota</taxon>
        <taxon>Alphaproteobacteria</taxon>
        <taxon>Sphingomonadales</taxon>
        <taxon>Sphingomonadaceae</taxon>
        <taxon>Novosphingobium</taxon>
    </lineage>
</organism>
<sequence length="161" mass="17117">MADRASASIRIGGVIPHSCISGLFEAIELDGGRADWEGEQVDPASLRSGETLAAFAYAQPGGMFEWTEQFCEDHGIAFVRDSGSCSGAFGPERVVFFSTGTPAQFDMTENEEIVLALSMIRALGTMEAIEAWFESAEFQPPPINIAGGTADTVENGETDNG</sequence>
<protein>
    <submittedName>
        <fullName evidence="1">Uncharacterized protein</fullName>
    </submittedName>
</protein>
<dbReference type="OrthoDB" id="7193356at2"/>
<evidence type="ECO:0000313" key="2">
    <source>
        <dbReference type="Proteomes" id="UP000031057"/>
    </source>
</evidence>
<dbReference type="EMBL" id="JTDI01000005">
    <property type="protein sequence ID" value="KHK90368.1"/>
    <property type="molecule type" value="Genomic_DNA"/>
</dbReference>
<comment type="caution">
    <text evidence="1">The sequence shown here is derived from an EMBL/GenBank/DDBJ whole genome shotgun (WGS) entry which is preliminary data.</text>
</comment>
<keyword evidence="2" id="KW-1185">Reference proteome</keyword>
<dbReference type="RefSeq" id="WP_039286622.1">
    <property type="nucleotide sequence ID" value="NZ_JTDI01000005.1"/>
</dbReference>
<proteinExistence type="predicted"/>
<accession>A0A0B1ZMF4</accession>
<name>A0A0B1ZMF4_9SPHN</name>
<dbReference type="STRING" id="1348853.LK12_17385"/>